<dbReference type="CDD" id="cd02440">
    <property type="entry name" value="AdoMet_MTases"/>
    <property type="match status" value="1"/>
</dbReference>
<feature type="region of interest" description="Disordered" evidence="3">
    <location>
        <begin position="31"/>
        <end position="67"/>
    </location>
</feature>
<keyword evidence="4" id="KW-1133">Transmembrane helix</keyword>
<dbReference type="GO" id="GO:0032259">
    <property type="term" value="P:methylation"/>
    <property type="evidence" value="ECO:0007669"/>
    <property type="project" value="UniProtKB-KW"/>
</dbReference>
<feature type="transmembrane region" description="Helical" evidence="4">
    <location>
        <begin position="136"/>
        <end position="158"/>
    </location>
</feature>
<name>A0A8D3CP32_SCOMX</name>
<dbReference type="Pfam" id="PF10294">
    <property type="entry name" value="Methyltransf_16"/>
    <property type="match status" value="1"/>
</dbReference>
<dbReference type="PANTHER" id="PTHR14614">
    <property type="entry name" value="HEPATOCELLULAR CARCINOMA-ASSOCIATED ANTIGEN"/>
    <property type="match status" value="1"/>
</dbReference>
<keyword evidence="1" id="KW-0489">Methyltransferase</keyword>
<proteinExistence type="predicted"/>
<dbReference type="PANTHER" id="PTHR14614:SF13">
    <property type="entry name" value="PROTEIN-LYSINE METHYLTRANSFERASE METTL21C"/>
    <property type="match status" value="1"/>
</dbReference>
<gene>
    <name evidence="5" type="primary">mettl21cb</name>
</gene>
<keyword evidence="4" id="KW-0812">Transmembrane</keyword>
<reference evidence="5" key="2">
    <citation type="submission" date="2025-08" db="UniProtKB">
        <authorList>
            <consortium name="Ensembl"/>
        </authorList>
    </citation>
    <scope>IDENTIFICATION</scope>
</reference>
<reference evidence="5" key="1">
    <citation type="submission" date="2023-05" db="EMBL/GenBank/DDBJ databases">
        <title>High-quality long-read genome of Scophthalmus maximus.</title>
        <authorList>
            <person name="Lien S."/>
            <person name="Martinez P."/>
        </authorList>
    </citation>
    <scope>NUCLEOTIDE SEQUENCE [LARGE SCALE GENOMIC DNA]</scope>
</reference>
<dbReference type="Gene3D" id="3.40.50.150">
    <property type="entry name" value="Vaccinia Virus protein VP39"/>
    <property type="match status" value="1"/>
</dbReference>
<keyword evidence="2" id="KW-0949">S-adenosyl-L-methionine</keyword>
<dbReference type="Ensembl" id="ENSSMAT00000067025.1">
    <property type="protein sequence ID" value="ENSSMAP00000049040.1"/>
    <property type="gene ID" value="ENSSMAG00000027488.1"/>
</dbReference>
<dbReference type="RefSeq" id="XP_035507216.1">
    <property type="nucleotide sequence ID" value="XM_035651323.1"/>
</dbReference>
<dbReference type="GeneID" id="118320485"/>
<keyword evidence="1" id="KW-0808">Transferase</keyword>
<protein>
    <submittedName>
        <fullName evidence="5">Methyltransferase 21C, AARS1 lysine b</fullName>
    </submittedName>
</protein>
<organism evidence="5 6">
    <name type="scientific">Scophthalmus maximus</name>
    <name type="common">Turbot</name>
    <name type="synonym">Psetta maxima</name>
    <dbReference type="NCBI Taxonomy" id="52904"/>
    <lineage>
        <taxon>Eukaryota</taxon>
        <taxon>Metazoa</taxon>
        <taxon>Chordata</taxon>
        <taxon>Craniata</taxon>
        <taxon>Vertebrata</taxon>
        <taxon>Euteleostomi</taxon>
        <taxon>Actinopterygii</taxon>
        <taxon>Neopterygii</taxon>
        <taxon>Teleostei</taxon>
        <taxon>Neoteleostei</taxon>
        <taxon>Acanthomorphata</taxon>
        <taxon>Carangaria</taxon>
        <taxon>Pleuronectiformes</taxon>
        <taxon>Pleuronectoidei</taxon>
        <taxon>Scophthalmidae</taxon>
        <taxon>Scophthalmus</taxon>
    </lineage>
</organism>
<dbReference type="SUPFAM" id="SSF53335">
    <property type="entry name" value="S-adenosyl-L-methionine-dependent methyltransferases"/>
    <property type="match status" value="1"/>
</dbReference>
<keyword evidence="4" id="KW-0472">Membrane</keyword>
<sequence>MRVKQKDNKKMYFPQYYLLLMERLSNICKPVAQKTPGNQREANEKIQDERLRPTQETTDEATTDQKVSAGEALDRRNIWEPSVYYALGKESFHFAGHDISIRESIDTYGALIWPGAVALCQFLENNQRQVSLMDKAVLEIGAGTGLLSIVASLLGAWVTATDLPDILSNLTFNLLRNTKGRSRYTPQVAALSWGQDLERDFPHASHHYDYVLAADVVYHHSCLEELLGTMRHFCRPGSRTTLLWANKVRFQSDLRFTESFASSFNTSLLAELPQQEVRIYKATAKE</sequence>
<dbReference type="Proteomes" id="UP000694558">
    <property type="component" value="Chromosome 14"/>
</dbReference>
<dbReference type="InterPro" id="IPR019410">
    <property type="entry name" value="Methyltransf_16"/>
</dbReference>
<dbReference type="AlphaFoldDB" id="A0A8D3CP32"/>
<dbReference type="InterPro" id="IPR029063">
    <property type="entry name" value="SAM-dependent_MTases_sf"/>
</dbReference>
<evidence type="ECO:0000256" key="4">
    <source>
        <dbReference type="SAM" id="Phobius"/>
    </source>
</evidence>
<accession>A0A8D3CP32</accession>
<evidence type="ECO:0000313" key="6">
    <source>
        <dbReference type="Proteomes" id="UP000694558"/>
    </source>
</evidence>
<evidence type="ECO:0000256" key="1">
    <source>
        <dbReference type="ARBA" id="ARBA00022603"/>
    </source>
</evidence>
<feature type="compositionally biased region" description="Basic and acidic residues" evidence="3">
    <location>
        <begin position="41"/>
        <end position="53"/>
    </location>
</feature>
<evidence type="ECO:0000313" key="5">
    <source>
        <dbReference type="Ensembl" id="ENSSMAP00000049040.1"/>
    </source>
</evidence>
<evidence type="ECO:0000256" key="2">
    <source>
        <dbReference type="ARBA" id="ARBA00022691"/>
    </source>
</evidence>
<dbReference type="GeneTree" id="ENSGT00940000156596"/>
<dbReference type="OrthoDB" id="413520at2759"/>
<dbReference type="GO" id="GO:0008168">
    <property type="term" value="F:methyltransferase activity"/>
    <property type="evidence" value="ECO:0007669"/>
    <property type="project" value="UniProtKB-KW"/>
</dbReference>
<evidence type="ECO:0000256" key="3">
    <source>
        <dbReference type="SAM" id="MobiDB-lite"/>
    </source>
</evidence>